<reference evidence="1 2" key="1">
    <citation type="journal article" date="2015" name="Genome Biol. Evol.">
        <title>Phylogenomic analyses indicate that early fungi evolved digesting cell walls of algal ancestors of land plants.</title>
        <authorList>
            <person name="Chang Y."/>
            <person name="Wang S."/>
            <person name="Sekimoto S."/>
            <person name="Aerts A.L."/>
            <person name="Choi C."/>
            <person name="Clum A."/>
            <person name="LaButti K.M."/>
            <person name="Lindquist E.A."/>
            <person name="Yee Ngan C."/>
            <person name="Ohm R.A."/>
            <person name="Salamov A.A."/>
            <person name="Grigoriev I.V."/>
            <person name="Spatafora J.W."/>
            <person name="Berbee M.L."/>
        </authorList>
    </citation>
    <scope>NUCLEOTIDE SEQUENCE [LARGE SCALE GENOMIC DNA]</scope>
    <source>
        <strain evidence="1 2">JEL478</strain>
    </source>
</reference>
<dbReference type="EMBL" id="KQ965802">
    <property type="protein sequence ID" value="KXS11394.1"/>
    <property type="molecule type" value="Genomic_DNA"/>
</dbReference>
<name>A0A139A3V3_GONPJ</name>
<dbReference type="Proteomes" id="UP000070544">
    <property type="component" value="Unassembled WGS sequence"/>
</dbReference>
<evidence type="ECO:0000313" key="1">
    <source>
        <dbReference type="EMBL" id="KXS11394.1"/>
    </source>
</evidence>
<sequence length="65" mass="7260">MSTSGAVKVYGRVDKGLPKLFELQKGTLSLLYCPTQKNVADIMTKPVSKKVFERHREAMGMSEID</sequence>
<dbReference type="OrthoDB" id="3344688at2759"/>
<organism evidence="1 2">
    <name type="scientific">Gonapodya prolifera (strain JEL478)</name>
    <name type="common">Monoblepharis prolifera</name>
    <dbReference type="NCBI Taxonomy" id="1344416"/>
    <lineage>
        <taxon>Eukaryota</taxon>
        <taxon>Fungi</taxon>
        <taxon>Fungi incertae sedis</taxon>
        <taxon>Chytridiomycota</taxon>
        <taxon>Chytridiomycota incertae sedis</taxon>
        <taxon>Monoblepharidomycetes</taxon>
        <taxon>Monoblepharidales</taxon>
        <taxon>Gonapodyaceae</taxon>
        <taxon>Gonapodya</taxon>
    </lineage>
</organism>
<proteinExistence type="predicted"/>
<keyword evidence="2" id="KW-1185">Reference proteome</keyword>
<protein>
    <submittedName>
        <fullName evidence="1">Uncharacterized protein</fullName>
    </submittedName>
</protein>
<evidence type="ECO:0000313" key="2">
    <source>
        <dbReference type="Proteomes" id="UP000070544"/>
    </source>
</evidence>
<gene>
    <name evidence="1" type="ORF">M427DRAFT_35776</name>
</gene>
<dbReference type="AlphaFoldDB" id="A0A139A3V3"/>
<accession>A0A139A3V3</accession>